<dbReference type="Gene3D" id="3.40.50.40">
    <property type="match status" value="1"/>
</dbReference>
<dbReference type="PANTHER" id="PTHR11707">
    <property type="entry name" value="L-ASPARAGINASE"/>
    <property type="match status" value="1"/>
</dbReference>
<keyword evidence="5" id="KW-0378">Hydrolase</keyword>
<feature type="active site" evidence="3">
    <location>
        <position position="12"/>
    </location>
</feature>
<organism evidence="5 6">
    <name type="scientific">Paenibacillus harenae</name>
    <dbReference type="NCBI Taxonomy" id="306543"/>
    <lineage>
        <taxon>Bacteria</taxon>
        <taxon>Bacillati</taxon>
        <taxon>Bacillota</taxon>
        <taxon>Bacilli</taxon>
        <taxon>Bacillales</taxon>
        <taxon>Paenibacillaceae</taxon>
        <taxon>Paenibacillus</taxon>
    </lineage>
</organism>
<dbReference type="PIRSF" id="PIRSF500176">
    <property type="entry name" value="L_ASNase"/>
    <property type="match status" value="1"/>
</dbReference>
<evidence type="ECO:0000313" key="6">
    <source>
        <dbReference type="Proteomes" id="UP001229346"/>
    </source>
</evidence>
<dbReference type="InterPro" id="IPR006034">
    <property type="entry name" value="Asparaginase/glutaminase-like"/>
</dbReference>
<dbReference type="PRINTS" id="PR00139">
    <property type="entry name" value="ASNGLNASE"/>
</dbReference>
<dbReference type="EMBL" id="JAUSSU010000005">
    <property type="protein sequence ID" value="MDQ0113524.1"/>
    <property type="molecule type" value="Genomic_DNA"/>
</dbReference>
<dbReference type="InterPro" id="IPR037152">
    <property type="entry name" value="L-asparaginase_N_sf"/>
</dbReference>
<dbReference type="PANTHER" id="PTHR11707:SF28">
    <property type="entry name" value="60 KDA LYSOPHOSPHOLIPASE"/>
    <property type="match status" value="1"/>
</dbReference>
<dbReference type="EC" id="3.5.1.1" evidence="2"/>
<keyword evidence="6" id="KW-1185">Reference proteome</keyword>
<dbReference type="SUPFAM" id="SSF53774">
    <property type="entry name" value="Glutaminase/Asparaginase"/>
    <property type="match status" value="1"/>
</dbReference>
<sequence length="363" mass="40081">MKRLLIVFTGGTIGSRSAGGEIQVNEAGSYALLDAYNASDWKRNDVAMDTIQPLNILSENMTPNHWSTLSAAIKEADWNAFAGIIVTHGSDTLAYTAAMFSYLFADITIPLVFTASNYPLADERSNGLSNFGHSIDYIMDSGLPGVFVVYANDQAEPIVYLGTRITQCEPFTDQFRCPYDIPYGKMTNRRFEWLAHEFNPSPEKLRGRESAGLAAWKPESLVIDSSIVYVKPYPGLNYSYYRFGDGDERPKAILHDLHHSGTACAADDGPYSLTRFIEACRAQNIDVYLCPIKDSSDSLYSSSLKLIEAGAIVIEKLSVEAALTKLMLGWGLYGEAADGRDSVKSFVTGTSIFYERNEACDDY</sequence>
<dbReference type="PROSITE" id="PS00144">
    <property type="entry name" value="ASN_GLN_ASE_1"/>
    <property type="match status" value="1"/>
</dbReference>
<dbReference type="InterPro" id="IPR027473">
    <property type="entry name" value="L-asparaginase_C"/>
</dbReference>
<accession>A0ABT9U1L1</accession>
<comment type="caution">
    <text evidence="5">The sequence shown here is derived from an EMBL/GenBank/DDBJ whole genome shotgun (WGS) entry which is preliminary data.</text>
</comment>
<reference evidence="5 6" key="1">
    <citation type="submission" date="2023-07" db="EMBL/GenBank/DDBJ databases">
        <title>Sorghum-associated microbial communities from plants grown in Nebraska, USA.</title>
        <authorList>
            <person name="Schachtman D."/>
        </authorList>
    </citation>
    <scope>NUCLEOTIDE SEQUENCE [LARGE SCALE GENOMIC DNA]</scope>
    <source>
        <strain evidence="5 6">CC482</strain>
    </source>
</reference>
<evidence type="ECO:0000259" key="4">
    <source>
        <dbReference type="Pfam" id="PF00710"/>
    </source>
</evidence>
<dbReference type="Proteomes" id="UP001229346">
    <property type="component" value="Unassembled WGS sequence"/>
</dbReference>
<dbReference type="RefSeq" id="WP_307204726.1">
    <property type="nucleotide sequence ID" value="NZ_JAUSSU010000005.1"/>
</dbReference>
<protein>
    <recommendedName>
        <fullName evidence="2">asparaginase</fullName>
        <ecNumber evidence="2">3.5.1.1</ecNumber>
    </recommendedName>
</protein>
<dbReference type="PROSITE" id="PS51732">
    <property type="entry name" value="ASN_GLN_ASE_3"/>
    <property type="match status" value="1"/>
</dbReference>
<evidence type="ECO:0000256" key="1">
    <source>
        <dbReference type="ARBA" id="ARBA00010518"/>
    </source>
</evidence>
<evidence type="ECO:0000256" key="3">
    <source>
        <dbReference type="PROSITE-ProRule" id="PRU10099"/>
    </source>
</evidence>
<dbReference type="InterPro" id="IPR036152">
    <property type="entry name" value="Asp/glu_Ase-like_sf"/>
</dbReference>
<feature type="domain" description="L-asparaginase N-terminal" evidence="4">
    <location>
        <begin position="3"/>
        <end position="194"/>
    </location>
</feature>
<dbReference type="GO" id="GO:0004067">
    <property type="term" value="F:asparaginase activity"/>
    <property type="evidence" value="ECO:0007669"/>
    <property type="project" value="UniProtKB-EC"/>
</dbReference>
<evidence type="ECO:0000256" key="2">
    <source>
        <dbReference type="ARBA" id="ARBA00012920"/>
    </source>
</evidence>
<evidence type="ECO:0000313" key="5">
    <source>
        <dbReference type="EMBL" id="MDQ0113524.1"/>
    </source>
</evidence>
<dbReference type="PIRSF" id="PIRSF001220">
    <property type="entry name" value="L-ASNase_gatD"/>
    <property type="match status" value="1"/>
</dbReference>
<dbReference type="Pfam" id="PF00710">
    <property type="entry name" value="Asparaginase"/>
    <property type="match status" value="1"/>
</dbReference>
<comment type="similarity">
    <text evidence="1">Belongs to the asparaginase 1 family.</text>
</comment>
<proteinExistence type="inferred from homology"/>
<gene>
    <name evidence="5" type="ORF">J2T15_002965</name>
</gene>
<dbReference type="InterPro" id="IPR027474">
    <property type="entry name" value="L-asparaginase_N"/>
</dbReference>
<dbReference type="SMART" id="SM00870">
    <property type="entry name" value="Asparaginase"/>
    <property type="match status" value="1"/>
</dbReference>
<dbReference type="Gene3D" id="3.40.50.1170">
    <property type="entry name" value="L-asparaginase, N-terminal domain"/>
    <property type="match status" value="1"/>
</dbReference>
<name>A0ABT9U1L1_PAEHA</name>
<dbReference type="InterPro" id="IPR020827">
    <property type="entry name" value="Asparaginase/glutaminase_AS1"/>
</dbReference>